<dbReference type="PANTHER" id="PTHR22950:SF702">
    <property type="entry name" value="AMINO ACID TRANSPORTER PROTEIN"/>
    <property type="match status" value="1"/>
</dbReference>
<keyword evidence="3 5" id="KW-1133">Transmembrane helix</keyword>
<feature type="transmembrane region" description="Helical" evidence="5">
    <location>
        <begin position="125"/>
        <end position="143"/>
    </location>
</feature>
<comment type="subcellular location">
    <subcellularLocation>
        <location evidence="1">Membrane</location>
        <topology evidence="1">Multi-pass membrane protein</topology>
    </subcellularLocation>
</comment>
<comment type="caution">
    <text evidence="7">The sequence shown here is derived from an EMBL/GenBank/DDBJ whole genome shotgun (WGS) entry which is preliminary data.</text>
</comment>
<dbReference type="GO" id="GO:0016020">
    <property type="term" value="C:membrane"/>
    <property type="evidence" value="ECO:0007669"/>
    <property type="project" value="UniProtKB-SubCell"/>
</dbReference>
<keyword evidence="2 5" id="KW-0812">Transmembrane</keyword>
<evidence type="ECO:0000256" key="2">
    <source>
        <dbReference type="ARBA" id="ARBA00022692"/>
    </source>
</evidence>
<name>A0A812NCL6_9DINO</name>
<protein>
    <submittedName>
        <fullName evidence="7">Avt5 protein</fullName>
    </submittedName>
</protein>
<feature type="transmembrane region" description="Helical" evidence="5">
    <location>
        <begin position="191"/>
        <end position="213"/>
    </location>
</feature>
<dbReference type="EMBL" id="CAJNDS010001946">
    <property type="protein sequence ID" value="CAE7290755.1"/>
    <property type="molecule type" value="Genomic_DNA"/>
</dbReference>
<feature type="transmembrane region" description="Helical" evidence="5">
    <location>
        <begin position="234"/>
        <end position="253"/>
    </location>
</feature>
<dbReference type="AlphaFoldDB" id="A0A812NCL6"/>
<accession>A0A812NCL6</accession>
<sequence>MTENGFRSGMLTLTTTALGGGVLSVAFVMNVCGVGLGCVMLMTGALLAYVGMDALMDMSTRTGCSSYAALFSHCAGPKAGPILDAMLFIYGNGACVGYMVFIGDFVPNIIALIFPEDWAQDTMGPTRTCSILVAAVLLVPMMLPSDLSKLKFLQPVSIMSLLYMSFVVAFRCPRMFQVNQVTDGPVRVASFTVHFFEAFALCVFAFNCHLNVVPIADRLVRPTRERMKKVSARVNIFQCAFYILIGVTGYLSFLNKTRSDILQNYDPTDYMVAAGRCFLTLTMMVAIPANLNPTVKSGVQLKEYFVKAEPSLLESPANSEGEVRDQPCFRIGVSVACLACQAAVAVNVPNVGTVLSSSVHRSMRGSTSGCSS</sequence>
<reference evidence="7" key="1">
    <citation type="submission" date="2021-02" db="EMBL/GenBank/DDBJ databases">
        <authorList>
            <person name="Dougan E. K."/>
            <person name="Rhodes N."/>
            <person name="Thang M."/>
            <person name="Chan C."/>
        </authorList>
    </citation>
    <scope>NUCLEOTIDE SEQUENCE</scope>
</reference>
<dbReference type="InterPro" id="IPR013057">
    <property type="entry name" value="AA_transpt_TM"/>
</dbReference>
<dbReference type="PANTHER" id="PTHR22950">
    <property type="entry name" value="AMINO ACID TRANSPORTER"/>
    <property type="match status" value="1"/>
</dbReference>
<dbReference type="Proteomes" id="UP000604046">
    <property type="component" value="Unassembled WGS sequence"/>
</dbReference>
<feature type="transmembrane region" description="Helical" evidence="5">
    <location>
        <begin position="152"/>
        <end position="171"/>
    </location>
</feature>
<dbReference type="Pfam" id="PF01490">
    <property type="entry name" value="Aa_trans"/>
    <property type="match status" value="1"/>
</dbReference>
<feature type="transmembrane region" description="Helical" evidence="5">
    <location>
        <begin position="87"/>
        <end position="113"/>
    </location>
</feature>
<organism evidence="7 8">
    <name type="scientific">Symbiodinium natans</name>
    <dbReference type="NCBI Taxonomy" id="878477"/>
    <lineage>
        <taxon>Eukaryota</taxon>
        <taxon>Sar</taxon>
        <taxon>Alveolata</taxon>
        <taxon>Dinophyceae</taxon>
        <taxon>Suessiales</taxon>
        <taxon>Symbiodiniaceae</taxon>
        <taxon>Symbiodinium</taxon>
    </lineage>
</organism>
<evidence type="ECO:0000256" key="5">
    <source>
        <dbReference type="SAM" id="Phobius"/>
    </source>
</evidence>
<evidence type="ECO:0000256" key="4">
    <source>
        <dbReference type="ARBA" id="ARBA00023136"/>
    </source>
</evidence>
<evidence type="ECO:0000256" key="3">
    <source>
        <dbReference type="ARBA" id="ARBA00022989"/>
    </source>
</evidence>
<dbReference type="OrthoDB" id="438545at2759"/>
<feature type="domain" description="Amino acid transporter transmembrane" evidence="6">
    <location>
        <begin position="5"/>
        <end position="356"/>
    </location>
</feature>
<evidence type="ECO:0000256" key="1">
    <source>
        <dbReference type="ARBA" id="ARBA00004141"/>
    </source>
</evidence>
<proteinExistence type="predicted"/>
<evidence type="ECO:0000313" key="8">
    <source>
        <dbReference type="Proteomes" id="UP000604046"/>
    </source>
</evidence>
<feature type="transmembrane region" description="Helical" evidence="5">
    <location>
        <begin position="20"/>
        <end position="51"/>
    </location>
</feature>
<keyword evidence="4 5" id="KW-0472">Membrane</keyword>
<gene>
    <name evidence="7" type="primary">avt5</name>
    <name evidence="7" type="ORF">SNAT2548_LOCUS15334</name>
</gene>
<evidence type="ECO:0000313" key="7">
    <source>
        <dbReference type="EMBL" id="CAE7290755.1"/>
    </source>
</evidence>
<dbReference type="GO" id="GO:0015179">
    <property type="term" value="F:L-amino acid transmembrane transporter activity"/>
    <property type="evidence" value="ECO:0007669"/>
    <property type="project" value="TreeGrafter"/>
</dbReference>
<feature type="transmembrane region" description="Helical" evidence="5">
    <location>
        <begin position="273"/>
        <end position="291"/>
    </location>
</feature>
<evidence type="ECO:0000259" key="6">
    <source>
        <dbReference type="Pfam" id="PF01490"/>
    </source>
</evidence>
<keyword evidence="8" id="KW-1185">Reference proteome</keyword>